<sequence length="144" mass="16854">MEETDVEMETTSETKGAKQEEERSTEEDPSFFTKEMEDLDKLLDRNQENGDIEKVKKVQDKVVELQRQARVIKSCFKGWCFARYHLGKESKKKIVIVDELLIEQRLFDSVATRVPIPPRVVENFDAFESREPNKKEVIQALMDD</sequence>
<reference evidence="2 3" key="1">
    <citation type="journal article" date="2020" name="IScience">
        <title>Genome Sequencing of the Endangered Kingdonia uniflora (Circaeasteraceae, Ranunculales) Reveals Potential Mechanisms of Evolutionary Specialization.</title>
        <authorList>
            <person name="Sun Y."/>
            <person name="Deng T."/>
            <person name="Zhang A."/>
            <person name="Moore M.J."/>
            <person name="Landis J.B."/>
            <person name="Lin N."/>
            <person name="Zhang H."/>
            <person name="Zhang X."/>
            <person name="Huang J."/>
            <person name="Zhang X."/>
            <person name="Sun H."/>
            <person name="Wang H."/>
        </authorList>
    </citation>
    <scope>NUCLEOTIDE SEQUENCE [LARGE SCALE GENOMIC DNA]</scope>
    <source>
        <strain evidence="2">TB1705</strain>
        <tissue evidence="2">Leaf</tissue>
    </source>
</reference>
<gene>
    <name evidence="2" type="ORF">GIB67_017049</name>
</gene>
<dbReference type="Pfam" id="PF05758">
    <property type="entry name" value="Ycf1"/>
    <property type="match status" value="1"/>
</dbReference>
<name>A0A7J7NCF2_9MAGN</name>
<dbReference type="Proteomes" id="UP000541444">
    <property type="component" value="Unassembled WGS sequence"/>
</dbReference>
<protein>
    <submittedName>
        <fullName evidence="2">Uncharacterized protein</fullName>
    </submittedName>
</protein>
<organism evidence="2 3">
    <name type="scientific">Kingdonia uniflora</name>
    <dbReference type="NCBI Taxonomy" id="39325"/>
    <lineage>
        <taxon>Eukaryota</taxon>
        <taxon>Viridiplantae</taxon>
        <taxon>Streptophyta</taxon>
        <taxon>Embryophyta</taxon>
        <taxon>Tracheophyta</taxon>
        <taxon>Spermatophyta</taxon>
        <taxon>Magnoliopsida</taxon>
        <taxon>Ranunculales</taxon>
        <taxon>Circaeasteraceae</taxon>
        <taxon>Kingdonia</taxon>
    </lineage>
</organism>
<comment type="caution">
    <text evidence="2">The sequence shown here is derived from an EMBL/GenBank/DDBJ whole genome shotgun (WGS) entry which is preliminary data.</text>
</comment>
<proteinExistence type="predicted"/>
<evidence type="ECO:0000313" key="2">
    <source>
        <dbReference type="EMBL" id="KAF6164846.1"/>
    </source>
</evidence>
<feature type="compositionally biased region" description="Acidic residues" evidence="1">
    <location>
        <begin position="1"/>
        <end position="10"/>
    </location>
</feature>
<accession>A0A7J7NCF2</accession>
<dbReference type="GO" id="GO:0016020">
    <property type="term" value="C:membrane"/>
    <property type="evidence" value="ECO:0007669"/>
    <property type="project" value="InterPro"/>
</dbReference>
<dbReference type="OrthoDB" id="1401014at2759"/>
<dbReference type="InterPro" id="IPR008896">
    <property type="entry name" value="TIC214"/>
</dbReference>
<evidence type="ECO:0000256" key="1">
    <source>
        <dbReference type="SAM" id="MobiDB-lite"/>
    </source>
</evidence>
<dbReference type="EMBL" id="JACGCM010000882">
    <property type="protein sequence ID" value="KAF6164846.1"/>
    <property type="molecule type" value="Genomic_DNA"/>
</dbReference>
<feature type="region of interest" description="Disordered" evidence="1">
    <location>
        <begin position="1"/>
        <end position="31"/>
    </location>
</feature>
<keyword evidence="3" id="KW-1185">Reference proteome</keyword>
<dbReference type="AlphaFoldDB" id="A0A7J7NCF2"/>
<evidence type="ECO:0000313" key="3">
    <source>
        <dbReference type="Proteomes" id="UP000541444"/>
    </source>
</evidence>